<reference evidence="1 2" key="1">
    <citation type="submission" date="2019-08" db="EMBL/GenBank/DDBJ databases">
        <title>Draft genome sequences of two oriental melons (Cucumis melo L. var makuwa).</title>
        <authorList>
            <person name="Kwon S.-Y."/>
        </authorList>
    </citation>
    <scope>NUCLEOTIDE SEQUENCE [LARGE SCALE GENOMIC DNA]</scope>
    <source>
        <strain evidence="2">cv. SW 3</strain>
        <tissue evidence="1">Leaf</tissue>
    </source>
</reference>
<comment type="caution">
    <text evidence="1">The sequence shown here is derived from an EMBL/GenBank/DDBJ whole genome shotgun (WGS) entry which is preliminary data.</text>
</comment>
<dbReference type="PANTHER" id="PTHR44376">
    <property type="entry name" value="TRANSCRIPTIONAL REGULATOR OF FILAMENTOUS GROWTH FLO8"/>
    <property type="match status" value="1"/>
</dbReference>
<dbReference type="SUPFAM" id="SSF50978">
    <property type="entry name" value="WD40 repeat-like"/>
    <property type="match status" value="1"/>
</dbReference>
<name>A0A5A7TFB3_CUCMM</name>
<proteinExistence type="predicted"/>
<evidence type="ECO:0000313" key="1">
    <source>
        <dbReference type="EMBL" id="KAA0041598.1"/>
    </source>
</evidence>
<dbReference type="AlphaFoldDB" id="A0A5A7TFB3"/>
<dbReference type="OrthoDB" id="5987010at2759"/>
<organism evidence="1 2">
    <name type="scientific">Cucumis melo var. makuwa</name>
    <name type="common">Oriental melon</name>
    <dbReference type="NCBI Taxonomy" id="1194695"/>
    <lineage>
        <taxon>Eukaryota</taxon>
        <taxon>Viridiplantae</taxon>
        <taxon>Streptophyta</taxon>
        <taxon>Embryophyta</taxon>
        <taxon>Tracheophyta</taxon>
        <taxon>Spermatophyta</taxon>
        <taxon>Magnoliopsida</taxon>
        <taxon>eudicotyledons</taxon>
        <taxon>Gunneridae</taxon>
        <taxon>Pentapetalae</taxon>
        <taxon>rosids</taxon>
        <taxon>fabids</taxon>
        <taxon>Cucurbitales</taxon>
        <taxon>Cucurbitaceae</taxon>
        <taxon>Benincaseae</taxon>
        <taxon>Cucumis</taxon>
    </lineage>
</organism>
<dbReference type="GO" id="GO:0003714">
    <property type="term" value="F:transcription corepressor activity"/>
    <property type="evidence" value="ECO:0007669"/>
    <property type="project" value="InterPro"/>
</dbReference>
<dbReference type="STRING" id="1194695.A0A5A7TFB3"/>
<dbReference type="InterPro" id="IPR044716">
    <property type="entry name" value="LEUNIG-like"/>
</dbReference>
<dbReference type="InterPro" id="IPR036322">
    <property type="entry name" value="WD40_repeat_dom_sf"/>
</dbReference>
<evidence type="ECO:0000313" key="2">
    <source>
        <dbReference type="Proteomes" id="UP000321393"/>
    </source>
</evidence>
<dbReference type="Proteomes" id="UP000321393">
    <property type="component" value="Unassembled WGS sequence"/>
</dbReference>
<dbReference type="EMBL" id="SSTE01016484">
    <property type="protein sequence ID" value="KAA0041598.1"/>
    <property type="molecule type" value="Genomic_DNA"/>
</dbReference>
<dbReference type="Gene3D" id="2.130.10.10">
    <property type="entry name" value="YVTN repeat-like/Quinoprotein amine dehydrogenase"/>
    <property type="match status" value="1"/>
</dbReference>
<sequence>MKGLCKPNIHDLLNKFKSFSLTTFVPSPYHHRSRPHLSHRLKSSLLVGRYVVRAPINCHPKGSIDGTPYVHFHRACGGQKLRNIMLDSNIDLYGPYSRFLLNYAVEEHVGLIVEGKELLNPRTDIEKDKLKRVELDIDGVVRGRNHKNCVASLDENVICSIGDELCLWLMNKAIHPTPSCIQVGQPKASTNDDVAKVWKFGSGSKGDCIHELKCNGNTFHTCVFRPTDTSVLIIGSHESPKLWDTTENKTRTLKVHKKLVPA</sequence>
<protein>
    <submittedName>
        <fullName evidence="1">Transcriptional corepressor LEUNIG_HOMOLOG-like isoform X2</fullName>
    </submittedName>
</protein>
<dbReference type="PANTHER" id="PTHR44376:SF13">
    <property type="entry name" value="LISH DOMAIN-CONTAINING PROTEIN"/>
    <property type="match status" value="1"/>
</dbReference>
<dbReference type="InterPro" id="IPR015943">
    <property type="entry name" value="WD40/YVTN_repeat-like_dom_sf"/>
</dbReference>
<accession>A0A5A7TFB3</accession>
<gene>
    <name evidence="1" type="ORF">E6C27_scaffold93G00670</name>
</gene>